<proteinExistence type="inferred from homology"/>
<dbReference type="Proteomes" id="UP000290975">
    <property type="component" value="Unassembled WGS sequence"/>
</dbReference>
<dbReference type="Pfam" id="PF04444">
    <property type="entry name" value="Dioxygenase_N"/>
    <property type="match status" value="1"/>
</dbReference>
<evidence type="ECO:0000256" key="3">
    <source>
        <dbReference type="ARBA" id="ARBA00022723"/>
    </source>
</evidence>
<evidence type="ECO:0000256" key="6">
    <source>
        <dbReference type="ARBA" id="ARBA00023004"/>
    </source>
</evidence>
<dbReference type="PANTHER" id="PTHR33711:SF7">
    <property type="entry name" value="INTRADIOL RING-CLEAVAGE DIOXYGENASES DOMAIN-CONTAINING PROTEIN-RELATED"/>
    <property type="match status" value="1"/>
</dbReference>
<dbReference type="Pfam" id="PF00775">
    <property type="entry name" value="Dioxygenase_C"/>
    <property type="match status" value="1"/>
</dbReference>
<organism evidence="10 11">
    <name type="scientific">Sphingobium xenophagum</name>
    <dbReference type="NCBI Taxonomy" id="121428"/>
    <lineage>
        <taxon>Bacteria</taxon>
        <taxon>Pseudomonadati</taxon>
        <taxon>Pseudomonadota</taxon>
        <taxon>Alphaproteobacteria</taxon>
        <taxon>Sphingomonadales</taxon>
        <taxon>Sphingomonadaceae</taxon>
        <taxon>Sphingobium</taxon>
    </lineage>
</organism>
<keyword evidence="4 10" id="KW-0223">Dioxygenase</keyword>
<comment type="cofactor">
    <cofactor evidence="1">
        <name>Fe(3+)</name>
        <dbReference type="ChEBI" id="CHEBI:29034"/>
    </cofactor>
</comment>
<evidence type="ECO:0000259" key="9">
    <source>
        <dbReference type="Pfam" id="PF04444"/>
    </source>
</evidence>
<evidence type="ECO:0000256" key="7">
    <source>
        <dbReference type="SAM" id="MobiDB-lite"/>
    </source>
</evidence>
<dbReference type="GO" id="GO:0018576">
    <property type="term" value="F:catechol 1,2-dioxygenase activity"/>
    <property type="evidence" value="ECO:0007669"/>
    <property type="project" value="InterPro"/>
</dbReference>
<name>A0A401J935_SPHXE</name>
<feature type="domain" description="Intradiol ring-cleavage dioxygenases" evidence="8">
    <location>
        <begin position="103"/>
        <end position="281"/>
    </location>
</feature>
<feature type="compositionally biased region" description="Low complexity" evidence="7">
    <location>
        <begin position="292"/>
        <end position="308"/>
    </location>
</feature>
<keyword evidence="11" id="KW-1185">Reference proteome</keyword>
<dbReference type="InterPro" id="IPR050770">
    <property type="entry name" value="Intradiol_RC_Dioxygenase"/>
</dbReference>
<feature type="region of interest" description="Disordered" evidence="7">
    <location>
        <begin position="286"/>
        <end position="308"/>
    </location>
</feature>
<dbReference type="PANTHER" id="PTHR33711">
    <property type="entry name" value="DIOXYGENASE, PUTATIVE (AFU_ORTHOLOGUE AFUA_2G02910)-RELATED"/>
    <property type="match status" value="1"/>
</dbReference>
<dbReference type="AlphaFoldDB" id="A0A401J935"/>
<dbReference type="GO" id="GO:0009712">
    <property type="term" value="P:catechol-containing compound metabolic process"/>
    <property type="evidence" value="ECO:0007669"/>
    <property type="project" value="InterPro"/>
</dbReference>
<dbReference type="InterPro" id="IPR000627">
    <property type="entry name" value="Intradiol_dOase_C"/>
</dbReference>
<sequence length="308" mass="33327">MDVSFVKTPEIQQLLDRAAGVNESGGNPRLKAIMRDLTESVMNVIVRQDISESEFWLAIKYLSESAGEIGLIVPGTGLEHFLDLYMDAKDVEAGRSGGTPRTIEGPLYVEGAPIVDGDGSVNLTSDPDDGAQILHMTGAVTGPEGEAVANAIVHVWHADSKGWYSHFDPTREQTPFNNRRRIKLGSDGRYAFHSKQPSGYSVPPGGATDTLMQALGRHGNRPAHVHFFIEAPGYRTLTTQINFGDDPFAADDFAFGTREGLLPVPSRQGDSAYIQFDFQLQRAADASDEGFTTRSRAAAEAAVETESA</sequence>
<evidence type="ECO:0000313" key="11">
    <source>
        <dbReference type="Proteomes" id="UP000290975"/>
    </source>
</evidence>
<dbReference type="RefSeq" id="WP_130754931.1">
    <property type="nucleotide sequence ID" value="NZ_BBQY01000080.1"/>
</dbReference>
<comment type="caution">
    <text evidence="10">The sequence shown here is derived from an EMBL/GenBank/DDBJ whole genome shotgun (WGS) entry which is preliminary data.</text>
</comment>
<dbReference type="InterPro" id="IPR015889">
    <property type="entry name" value="Intradiol_dOase_core"/>
</dbReference>
<evidence type="ECO:0000256" key="2">
    <source>
        <dbReference type="ARBA" id="ARBA00007825"/>
    </source>
</evidence>
<dbReference type="GO" id="GO:0008199">
    <property type="term" value="F:ferric iron binding"/>
    <property type="evidence" value="ECO:0007669"/>
    <property type="project" value="InterPro"/>
</dbReference>
<keyword evidence="5" id="KW-0560">Oxidoreductase</keyword>
<feature type="domain" description="Catechol dioxygenase N-terminal" evidence="9">
    <location>
        <begin position="27"/>
        <end position="93"/>
    </location>
</feature>
<keyword evidence="6" id="KW-0408">Iron</keyword>
<dbReference type="InterPro" id="IPR007535">
    <property type="entry name" value="Catechol_dOase_N"/>
</dbReference>
<evidence type="ECO:0000256" key="5">
    <source>
        <dbReference type="ARBA" id="ARBA00023002"/>
    </source>
</evidence>
<keyword evidence="3" id="KW-0479">Metal-binding</keyword>
<reference evidence="10 11" key="1">
    <citation type="submission" date="2014-12" db="EMBL/GenBank/DDBJ databases">
        <title>Whole genome sequencing of Sphingobium xenophagum OW59.</title>
        <authorList>
            <person name="Ohta Y."/>
            <person name="Nishi S."/>
            <person name="Hatada Y."/>
        </authorList>
    </citation>
    <scope>NUCLEOTIDE SEQUENCE [LARGE SCALE GENOMIC DNA]</scope>
    <source>
        <strain evidence="10 11">OW59</strain>
    </source>
</reference>
<dbReference type="SUPFAM" id="SSF49482">
    <property type="entry name" value="Aromatic compound dioxygenase"/>
    <property type="match status" value="1"/>
</dbReference>
<dbReference type="Gene3D" id="2.60.130.10">
    <property type="entry name" value="Aromatic compound dioxygenase"/>
    <property type="match status" value="1"/>
</dbReference>
<evidence type="ECO:0000259" key="8">
    <source>
        <dbReference type="Pfam" id="PF00775"/>
    </source>
</evidence>
<protein>
    <submittedName>
        <fullName evidence="10">Catechol 1,2-dioxygenase</fullName>
    </submittedName>
</protein>
<evidence type="ECO:0000313" key="10">
    <source>
        <dbReference type="EMBL" id="GBH33157.1"/>
    </source>
</evidence>
<accession>A0A401J935</accession>
<evidence type="ECO:0000256" key="4">
    <source>
        <dbReference type="ARBA" id="ARBA00022964"/>
    </source>
</evidence>
<dbReference type="EMBL" id="BBQY01000080">
    <property type="protein sequence ID" value="GBH33157.1"/>
    <property type="molecule type" value="Genomic_DNA"/>
</dbReference>
<evidence type="ECO:0000256" key="1">
    <source>
        <dbReference type="ARBA" id="ARBA00001965"/>
    </source>
</evidence>
<comment type="similarity">
    <text evidence="2">Belongs to the intradiol ring-cleavage dioxygenase family.</text>
</comment>
<gene>
    <name evidence="10" type="ORF">MBESOW_P4295</name>
</gene>